<dbReference type="RefSeq" id="WP_055273022.1">
    <property type="nucleotide sequence ID" value="NZ_AP031452.1"/>
</dbReference>
<dbReference type="InterPro" id="IPR003776">
    <property type="entry name" value="YcaO-like_dom"/>
</dbReference>
<dbReference type="PANTHER" id="PTHR37809:SF1">
    <property type="entry name" value="RIBOSOMAL PROTEIN S12 METHYLTHIOTRANSFERASE ACCESSORY FACTOR YCAO"/>
    <property type="match status" value="1"/>
</dbReference>
<dbReference type="Gene3D" id="3.30.40.250">
    <property type="match status" value="1"/>
</dbReference>
<protein>
    <submittedName>
        <fullName evidence="2">Uncharacterized domain</fullName>
    </submittedName>
</protein>
<reference evidence="3 5" key="2">
    <citation type="submission" date="2019-08" db="EMBL/GenBank/DDBJ databases">
        <authorList>
            <person name="Duncan S."/>
            <person name="Walker A."/>
        </authorList>
    </citation>
    <scope>NUCLEOTIDE SEQUENCE [LARGE SCALE GENOMIC DNA]</scope>
    <source>
        <strain evidence="3 5">T3WBe13</strain>
    </source>
</reference>
<evidence type="ECO:0000259" key="1">
    <source>
        <dbReference type="PROSITE" id="PS51664"/>
    </source>
</evidence>
<dbReference type="EMBL" id="CZAJ01000006">
    <property type="protein sequence ID" value="CUO82229.1"/>
    <property type="molecule type" value="Genomic_DNA"/>
</dbReference>
<dbReference type="NCBIfam" id="TIGR00702">
    <property type="entry name" value="YcaO-type kinase domain"/>
    <property type="match status" value="1"/>
</dbReference>
<dbReference type="PANTHER" id="PTHR37809">
    <property type="entry name" value="RIBOSOMAL PROTEIN S12 METHYLTHIOTRANSFERASE ACCESSORY FACTOR YCAO"/>
    <property type="match status" value="1"/>
</dbReference>
<gene>
    <name evidence="2" type="ORF">ERS852497_00943</name>
    <name evidence="3" type="ORF">FYL31_07810</name>
</gene>
<proteinExistence type="predicted"/>
<dbReference type="Gene3D" id="3.30.1330.230">
    <property type="match status" value="1"/>
</dbReference>
<dbReference type="Pfam" id="PF02624">
    <property type="entry name" value="YcaO"/>
    <property type="match status" value="1"/>
</dbReference>
<dbReference type="AlphaFoldDB" id="A0A174IB90"/>
<name>A0A174IB90_9FIRM</name>
<reference evidence="2 4" key="1">
    <citation type="submission" date="2015-09" db="EMBL/GenBank/DDBJ databases">
        <authorList>
            <consortium name="Pathogen Informatics"/>
        </authorList>
    </citation>
    <scope>NUCLEOTIDE SEQUENCE [LARGE SCALE GENOMIC DNA]</scope>
    <source>
        <strain evidence="2 4">2789STDY5834884</strain>
    </source>
</reference>
<organism evidence="2 4">
    <name type="scientific">Agathobacter rectalis</name>
    <dbReference type="NCBI Taxonomy" id="39491"/>
    <lineage>
        <taxon>Bacteria</taxon>
        <taxon>Bacillati</taxon>
        <taxon>Bacillota</taxon>
        <taxon>Clostridia</taxon>
        <taxon>Lachnospirales</taxon>
        <taxon>Lachnospiraceae</taxon>
        <taxon>Agathobacter</taxon>
    </lineage>
</organism>
<sequence>MSYESKWKDRRPTDTINAVQEFLRGKDIHVEETNTTCMGSCYAVTLVVENTNLFVNGKGSSLEFARASAYGELMERVLTKVLFRYNYYDRYSKERDTIFFEDEVLFDEAEYKNHLSELGLRNCDYHSALDVQKYFTAFSSKLVMEPFNTINGEKTKYFPVSVLDVLFGTNGMAFGNTLEEAKTQALSEVFERYCNKEIINKEIIMPQIPADGSIFKDRLLEEIVEVKEKTGLEVTIYDASLGKGYPVISVIFENKENNTYFVKFGAHFDINVATERCLTEMFQGRRNNQSDYMKEKTYLDDSLWRKKNLESILHTGDGYYPVDVVNGGISEYKFEKWPEFHSNSEALEFYTNKLLEISDEVYFKVYKEKGFNVVRYLIPQVSQIYDDIAYKMRWQGELNDISNLLERTDDITENELKDCIDFISNNCSSASNTIIPFFKHRFSYNSIFKYYNLYLLKFEYYIMCGKLDSVKEIMEKYKNKSNTNKDILSAMTLLIEKIKGDSDNIKEYKMLLSNKLFKIDQLHSDDYCKCNICNCQKIKKAYDKFLIALPKGV</sequence>
<dbReference type="Proteomes" id="UP000095602">
    <property type="component" value="Unassembled WGS sequence"/>
</dbReference>
<feature type="domain" description="YcaO" evidence="1">
    <location>
        <begin position="57"/>
        <end position="424"/>
    </location>
</feature>
<accession>A0A174IB90</accession>
<dbReference type="Proteomes" id="UP000324327">
    <property type="component" value="Unassembled WGS sequence"/>
</dbReference>
<dbReference type="EMBL" id="VSTF01000007">
    <property type="protein sequence ID" value="TYL59455.1"/>
    <property type="molecule type" value="Genomic_DNA"/>
</dbReference>
<evidence type="ECO:0000313" key="3">
    <source>
        <dbReference type="EMBL" id="TYL59455.1"/>
    </source>
</evidence>
<evidence type="ECO:0000313" key="2">
    <source>
        <dbReference type="EMBL" id="CUO82229.1"/>
    </source>
</evidence>
<evidence type="ECO:0000313" key="4">
    <source>
        <dbReference type="Proteomes" id="UP000095602"/>
    </source>
</evidence>
<evidence type="ECO:0000313" key="5">
    <source>
        <dbReference type="Proteomes" id="UP000324327"/>
    </source>
</evidence>
<reference evidence="3 5" key="3">
    <citation type="submission" date="2019-09" db="EMBL/GenBank/DDBJ databases">
        <title>Strain-level analysis of Eubacterium rectale using genomes from metagenomes.</title>
        <authorList>
            <person name="Karcher N."/>
            <person name="Segata N."/>
        </authorList>
    </citation>
    <scope>NUCLEOTIDE SEQUENCE [LARGE SCALE GENOMIC DNA]</scope>
    <source>
        <strain evidence="3 5">T3WBe13</strain>
    </source>
</reference>
<dbReference type="Gene3D" id="3.30.160.660">
    <property type="match status" value="1"/>
</dbReference>
<dbReference type="PROSITE" id="PS51664">
    <property type="entry name" value="YCAO"/>
    <property type="match status" value="1"/>
</dbReference>